<evidence type="ECO:0000256" key="1">
    <source>
        <dbReference type="ARBA" id="ARBA00022801"/>
    </source>
</evidence>
<dbReference type="EMBL" id="MAXA01000091">
    <property type="protein sequence ID" value="OHV39690.1"/>
    <property type="molecule type" value="Genomic_DNA"/>
</dbReference>
<dbReference type="PANTHER" id="PTHR35372:SF2">
    <property type="entry name" value="SF3 HELICASE DOMAIN-CONTAINING PROTEIN"/>
    <property type="match status" value="1"/>
</dbReference>
<dbReference type="Proteomes" id="UP000179769">
    <property type="component" value="Unassembled WGS sequence"/>
</dbReference>
<organism evidence="3 4">
    <name type="scientific">Parafrankia soli</name>
    <dbReference type="NCBI Taxonomy" id="2599596"/>
    <lineage>
        <taxon>Bacteria</taxon>
        <taxon>Bacillati</taxon>
        <taxon>Actinomycetota</taxon>
        <taxon>Actinomycetes</taxon>
        <taxon>Frankiales</taxon>
        <taxon>Frankiaceae</taxon>
        <taxon>Parafrankia</taxon>
    </lineage>
</organism>
<reference evidence="4" key="1">
    <citation type="submission" date="2016-07" db="EMBL/GenBank/DDBJ databases">
        <title>Frankia sp. NRRL B-16219 Genome sequencing.</title>
        <authorList>
            <person name="Ghodhbane-Gtari F."/>
            <person name="Swanson E."/>
            <person name="Gueddou A."/>
            <person name="Louati M."/>
            <person name="Nouioui I."/>
            <person name="Hezbri K."/>
            <person name="Abebe-Akele F."/>
            <person name="Simpson S."/>
            <person name="Morris K."/>
            <person name="Thomas K."/>
            <person name="Gtari M."/>
            <person name="Tisa L.S."/>
        </authorList>
    </citation>
    <scope>NUCLEOTIDE SEQUENCE [LARGE SCALE GENOMIC DNA]</scope>
    <source>
        <strain evidence="4">NRRL B-16219</strain>
    </source>
</reference>
<dbReference type="CDD" id="cd04859">
    <property type="entry name" value="Prim_Pol"/>
    <property type="match status" value="1"/>
</dbReference>
<keyword evidence="4" id="KW-1185">Reference proteome</keyword>
<comment type="caution">
    <text evidence="3">The sequence shown here is derived from an EMBL/GenBank/DDBJ whole genome shotgun (WGS) entry which is preliminary data.</text>
</comment>
<name>A0A1S1R0H2_9ACTN</name>
<dbReference type="OrthoDB" id="3218228at2"/>
<dbReference type="PANTHER" id="PTHR35372">
    <property type="entry name" value="ATP BINDING PROTEIN-RELATED"/>
    <property type="match status" value="1"/>
</dbReference>
<protein>
    <recommendedName>
        <fullName evidence="2">DNA primase/polymerase bifunctional N-terminal domain-containing protein</fullName>
    </recommendedName>
</protein>
<accession>A0A1S1R0H2</accession>
<dbReference type="GO" id="GO:0016787">
    <property type="term" value="F:hydrolase activity"/>
    <property type="evidence" value="ECO:0007669"/>
    <property type="project" value="UniProtKB-KW"/>
</dbReference>
<dbReference type="AlphaFoldDB" id="A0A1S1R0H2"/>
<sequence length="306" mass="31842">MRTLSDQPPGSLLPAVLALAARGMVVFPIRAGSKMPMVRWGSEATTDQDVITGWWTRWPWASIGVACKPSGLTVVDVDGPVGRASWAALTGEHGHIPTASVSTGRTDGGVHYWYRAPAVDPPANSKGTETEGVGAGIDIRGAGNGAGGMAVAPPSLHSSGRRYGWAERLPLAELPGWLHRLATAKPTTPVSSSADVEAARRRLATYQAQPDLTQIRTARWAAAVLAGEAADIAAMAPETGRNKALNGAAYKLGRLVAGGLLDEDDVRQALTDAAAGCGMRSRAAERTITSGLDAGMRQPRTWGGAP</sequence>
<gene>
    <name evidence="3" type="ORF">BBK14_13545</name>
</gene>
<evidence type="ECO:0000313" key="4">
    <source>
        <dbReference type="Proteomes" id="UP000179769"/>
    </source>
</evidence>
<dbReference type="Pfam" id="PF09250">
    <property type="entry name" value="Prim-Pol"/>
    <property type="match status" value="1"/>
</dbReference>
<dbReference type="SMART" id="SM00943">
    <property type="entry name" value="Prim-Pol"/>
    <property type="match status" value="1"/>
</dbReference>
<evidence type="ECO:0000259" key="2">
    <source>
        <dbReference type="SMART" id="SM00943"/>
    </source>
</evidence>
<dbReference type="InterPro" id="IPR051620">
    <property type="entry name" value="ORF904-like_C"/>
</dbReference>
<keyword evidence="1" id="KW-0378">Hydrolase</keyword>
<dbReference type="SUPFAM" id="SSF56747">
    <property type="entry name" value="Prim-pol domain"/>
    <property type="match status" value="1"/>
</dbReference>
<evidence type="ECO:0000313" key="3">
    <source>
        <dbReference type="EMBL" id="OHV39690.1"/>
    </source>
</evidence>
<proteinExistence type="predicted"/>
<feature type="domain" description="DNA primase/polymerase bifunctional N-terminal" evidence="2">
    <location>
        <begin position="16"/>
        <end position="178"/>
    </location>
</feature>
<dbReference type="RefSeq" id="WP_071061053.1">
    <property type="nucleotide sequence ID" value="NZ_MAXA01000091.1"/>
</dbReference>
<dbReference type="InterPro" id="IPR015330">
    <property type="entry name" value="DNA_primase/pol_bifunc_N"/>
</dbReference>